<reference evidence="1" key="1">
    <citation type="journal article" date="2022" name="Front. Genet.">
        <title>Chromosome-Scale Assembly of the Dendrobium nobile Genome Provides Insights Into the Molecular Mechanism of the Biosynthesis of the Medicinal Active Ingredient of Dendrobium.</title>
        <authorList>
            <person name="Xu Q."/>
            <person name="Niu S.-C."/>
            <person name="Li K.-L."/>
            <person name="Zheng P.-J."/>
            <person name="Zhang X.-J."/>
            <person name="Jia Y."/>
            <person name="Liu Y."/>
            <person name="Niu Y.-X."/>
            <person name="Yu L.-H."/>
            <person name="Chen D.-F."/>
            <person name="Zhang G.-Q."/>
        </authorList>
    </citation>
    <scope>NUCLEOTIDE SEQUENCE</scope>
    <source>
        <tissue evidence="1">Leaf</tissue>
    </source>
</reference>
<keyword evidence="2" id="KW-1185">Reference proteome</keyword>
<name>A0A8T3B9L1_DENNO</name>
<comment type="caution">
    <text evidence="1">The sequence shown here is derived from an EMBL/GenBank/DDBJ whole genome shotgun (WGS) entry which is preliminary data.</text>
</comment>
<sequence>MLFRKFYFSAVLRSLLIFDSPLENFIFLTNISKTTFYKRYQITKRSLSDFSTLLAGWLINVYTMVSDIDVKSYNFGHEQSDFYQRKLPSCSQCF</sequence>
<gene>
    <name evidence="1" type="ORF">KFK09_013623</name>
</gene>
<dbReference type="AlphaFoldDB" id="A0A8T3B9L1"/>
<dbReference type="EMBL" id="JAGYWB010000010">
    <property type="protein sequence ID" value="KAI0507498.1"/>
    <property type="molecule type" value="Genomic_DNA"/>
</dbReference>
<organism evidence="1 2">
    <name type="scientific">Dendrobium nobile</name>
    <name type="common">Orchid</name>
    <dbReference type="NCBI Taxonomy" id="94219"/>
    <lineage>
        <taxon>Eukaryota</taxon>
        <taxon>Viridiplantae</taxon>
        <taxon>Streptophyta</taxon>
        <taxon>Embryophyta</taxon>
        <taxon>Tracheophyta</taxon>
        <taxon>Spermatophyta</taxon>
        <taxon>Magnoliopsida</taxon>
        <taxon>Liliopsida</taxon>
        <taxon>Asparagales</taxon>
        <taxon>Orchidaceae</taxon>
        <taxon>Epidendroideae</taxon>
        <taxon>Malaxideae</taxon>
        <taxon>Dendrobiinae</taxon>
        <taxon>Dendrobium</taxon>
    </lineage>
</organism>
<evidence type="ECO:0000313" key="2">
    <source>
        <dbReference type="Proteomes" id="UP000829196"/>
    </source>
</evidence>
<accession>A0A8T3B9L1</accession>
<dbReference type="Proteomes" id="UP000829196">
    <property type="component" value="Unassembled WGS sequence"/>
</dbReference>
<proteinExistence type="predicted"/>
<protein>
    <submittedName>
        <fullName evidence="1">Uncharacterized protein</fullName>
    </submittedName>
</protein>
<evidence type="ECO:0000313" key="1">
    <source>
        <dbReference type="EMBL" id="KAI0507498.1"/>
    </source>
</evidence>